<reference evidence="14" key="2">
    <citation type="submission" date="2020-05" db="UniProtKB">
        <authorList>
            <consortium name="EnsemblMetazoa"/>
        </authorList>
    </citation>
    <scope>IDENTIFICATION</scope>
    <source>
        <strain evidence="14">IAEA</strain>
    </source>
</reference>
<reference evidence="15" key="1">
    <citation type="submission" date="2015-01" db="EMBL/GenBank/DDBJ databases">
        <authorList>
            <person name="Aksoy S."/>
            <person name="Warren W."/>
            <person name="Wilson R.K."/>
        </authorList>
    </citation>
    <scope>NUCLEOTIDE SEQUENCE [LARGE SCALE GENOMIC DNA]</scope>
    <source>
        <strain evidence="15">IAEA</strain>
    </source>
</reference>
<protein>
    <submittedName>
        <fullName evidence="14">Uncharacterized protein</fullName>
    </submittedName>
</protein>
<dbReference type="Gene3D" id="2.130.10.10">
    <property type="entry name" value="YVTN repeat-like/Quinoprotein amine dehydrogenase"/>
    <property type="match status" value="2"/>
</dbReference>
<dbReference type="InterPro" id="IPR056168">
    <property type="entry name" value="TPR_IF140/IFT172/WDR19"/>
</dbReference>
<evidence type="ECO:0000256" key="2">
    <source>
        <dbReference type="ARBA" id="ARBA00022490"/>
    </source>
</evidence>
<evidence type="ECO:0000256" key="9">
    <source>
        <dbReference type="ARBA" id="ARBA00023273"/>
    </source>
</evidence>
<keyword evidence="7" id="KW-0969">Cilium</keyword>
<keyword evidence="2" id="KW-0963">Cytoplasm</keyword>
<accession>A0A1B0BB04</accession>
<dbReference type="InterPro" id="IPR001680">
    <property type="entry name" value="WD40_rpt"/>
</dbReference>
<dbReference type="GO" id="GO:0035721">
    <property type="term" value="P:intraciliary retrograde transport"/>
    <property type="evidence" value="ECO:0007669"/>
    <property type="project" value="InterPro"/>
</dbReference>
<dbReference type="Pfam" id="PF15911">
    <property type="entry name" value="Beta-prop_WDR19_2nd"/>
    <property type="match status" value="1"/>
</dbReference>
<evidence type="ECO:0000259" key="11">
    <source>
        <dbReference type="Pfam" id="PF23145"/>
    </source>
</evidence>
<sequence length="1396" mass="157762">MTFEKVLYKYEEPHGTGDVYFIWQKGETGSLLATTGSDGTVALYSREGELIERILLSSLCSGFAWNNDGDILGIITATSPLITLWEVATQQQSTIESGLKDPLSCILWSKQEKLLAVGTTRGNLAIYNHGSGRRIPVLGKHSKRISCGAWSAQNLLALGSDDKTFSLNNEEGDTVRIVQLRDVPSDMYFAEMNNKDQLGGENAVSMIIGKRTLYLYYLPEPESPTELGFQSRYGSLLQHKWFGQGYILLGFSNGHVVAISTHPKDIGQELWQVKNHKELLTGLAYCPMLEIVASCGDNTIKVHSITNLHETEKIITIPDHSGVQMIDWSGDGQLLAVTTTSGSVYIYVTKLQILYAVSAPRVAILSSLAEVAIYAYSPEKPKPIPYRQRLENEPTFLAIGPYHLVAGVDRHAWFYDLGKMLGDKPELLTERDFSNPIQDIRLNADYCAVLSPPILILQAIVTDNPNVKDKLMQTFPNALPTLNDAIITCFGLTQEYLIFATDIGHLIYFSLEKWEICTTYRHNMGIKKLFADNEGTKLIFIDDHEQGYVFLPALEECVIVNDFPKKCDICLWDLAQPNLFISCEGKVVTTHVFIRYSVTGKYTLKAGETKLQASQVPLLLFDGEMVLYIDGGQYAVQSLTTHLVLAGIGATCNLKNFLNIRKYNEAFKVCEKINLKGSWLEYGRQALADLEPIYALRAYRKIGDVAMVNALEDIRYMEDVNLLSGFCCLLLEKYEEAKEFFLKGSYTKDALDICRDLLQWEQALILAYKNEPDQVPFISREYAQQLEYNGNYADALYHYEKGFKEDSFDAMEYQELLNSSPEYEEHVRLCKMGIARTSIRAGDFRRGIQYATELNDEQLFCDCAELLVTVGHLTEAANLYERGKYYDEACGLYISLKMWHKANQILPQVKSTKLHATYAKAKESDGRFQEAIDSYRIAGDLDACVRIYLDNLCDPHTASEIVLESRSVESAQLLAKFYQKIGDIDQALHILVLCGCVEEAFALAQRHNKLKLHGELLERYQNAKSSDYLALAQYFESEKYTLLAGKYYFLAREFTKALRFLLKASAFNNEESQALSTAIDCVATSNNENLATQLIEFLLGEVDGSPKDPRYLFRLYMARRHYKDAAKTAVIIANQEQLTGNYKIARDLLFSMYQELRRNNLAVTSEMRHNLILLHRYTLVRIHIKLGNHLLAAKLLVQVANNVSQFPEHVIPILTSTVIECHRSGLKKSAFMYASTLMRPEYRNNLDDRYAKKIESIVRKAPKGIKNFRDEIDDETMECPICDTNLPNMEVTCFSCKTTLPICIATGQHIIKQHMTSCPACDFPCFRAEMEKILSELNECPMCGEQVNPESLLDVEDIRPYILASSQMSLNCNSKPNTIFNFKAYLNVGKSILLSI</sequence>
<comment type="subcellular location">
    <subcellularLocation>
        <location evidence="1">Cytoplasm</location>
        <location evidence="1">Cytoskeleton</location>
        <location evidence="1">Cilium basal body</location>
    </subcellularLocation>
</comment>
<keyword evidence="4" id="KW-0677">Repeat</keyword>
<dbReference type="EMBL" id="JXJN01011233">
    <property type="status" value="NOT_ANNOTATED_CDS"/>
    <property type="molecule type" value="Genomic_DNA"/>
</dbReference>
<feature type="domain" description="WDR19 first beta-propeller" evidence="12">
    <location>
        <begin position="19"/>
        <end position="342"/>
    </location>
</feature>
<dbReference type="FunFam" id="2.130.10.10:FF:000242">
    <property type="entry name" value="WD repeat domain 19, isoform CRA_a"/>
    <property type="match status" value="1"/>
</dbReference>
<evidence type="ECO:0000256" key="3">
    <source>
        <dbReference type="ARBA" id="ARBA00022574"/>
    </source>
</evidence>
<dbReference type="Pfam" id="PF24762">
    <property type="entry name" value="TPR_IF140-IFT172"/>
    <property type="match status" value="1"/>
</dbReference>
<organism evidence="14 15">
    <name type="scientific">Glossina palpalis gambiensis</name>
    <dbReference type="NCBI Taxonomy" id="67801"/>
    <lineage>
        <taxon>Eukaryota</taxon>
        <taxon>Metazoa</taxon>
        <taxon>Ecdysozoa</taxon>
        <taxon>Arthropoda</taxon>
        <taxon>Hexapoda</taxon>
        <taxon>Insecta</taxon>
        <taxon>Pterygota</taxon>
        <taxon>Neoptera</taxon>
        <taxon>Endopterygota</taxon>
        <taxon>Diptera</taxon>
        <taxon>Brachycera</taxon>
        <taxon>Muscomorpha</taxon>
        <taxon>Hippoboscoidea</taxon>
        <taxon>Glossinidae</taxon>
        <taxon>Glossina</taxon>
    </lineage>
</organism>
<evidence type="ECO:0000256" key="1">
    <source>
        <dbReference type="ARBA" id="ARBA00004120"/>
    </source>
</evidence>
<dbReference type="PANTHER" id="PTHR14920">
    <property type="entry name" value="OSMOTIC AVOIDANCE ABNORMAL PROTEIN 1/WD REPEAT MEMBRANE PROTEIN"/>
    <property type="match status" value="1"/>
</dbReference>
<dbReference type="InterPro" id="IPR015943">
    <property type="entry name" value="WD40/YVTN_repeat-like_dom_sf"/>
</dbReference>
<evidence type="ECO:0000256" key="7">
    <source>
        <dbReference type="ARBA" id="ARBA00023069"/>
    </source>
</evidence>
<keyword evidence="15" id="KW-1185">Reference proteome</keyword>
<evidence type="ECO:0000256" key="5">
    <source>
        <dbReference type="ARBA" id="ARBA00022794"/>
    </source>
</evidence>
<dbReference type="InterPro" id="IPR057855">
    <property type="entry name" value="Beta-prop_WDR19_1st"/>
</dbReference>
<evidence type="ECO:0000256" key="6">
    <source>
        <dbReference type="ARBA" id="ARBA00022803"/>
    </source>
</evidence>
<keyword evidence="8" id="KW-0206">Cytoskeleton</keyword>
<proteinExistence type="predicted"/>
<dbReference type="Pfam" id="PF23389">
    <property type="entry name" value="Beta-prop_WDR19_1st"/>
    <property type="match status" value="1"/>
</dbReference>
<keyword evidence="5" id="KW-0970">Cilium biogenesis/degradation</keyword>
<evidence type="ECO:0000256" key="4">
    <source>
        <dbReference type="ARBA" id="ARBA00022737"/>
    </source>
</evidence>
<dbReference type="Gene3D" id="1.25.40.470">
    <property type="match status" value="2"/>
</dbReference>
<dbReference type="Proteomes" id="UP000092460">
    <property type="component" value="Unassembled WGS sequence"/>
</dbReference>
<feature type="domain" description="IF140/IFT172/WDR19 TPR" evidence="13">
    <location>
        <begin position="862"/>
        <end position="1069"/>
    </location>
</feature>
<name>A0A1B0BB04_9MUSC</name>
<dbReference type="Pfam" id="PF23145">
    <property type="entry name" value="Zf_2nd_IFT121"/>
    <property type="match status" value="1"/>
</dbReference>
<evidence type="ECO:0000313" key="15">
    <source>
        <dbReference type="Proteomes" id="UP000092460"/>
    </source>
</evidence>
<feature type="domain" description="WDR19 WD40 repeat" evidence="10">
    <location>
        <begin position="362"/>
        <end position="642"/>
    </location>
</feature>
<dbReference type="FunFam" id="1.25.40.470:FF:000017">
    <property type="entry name" value="Uncharacterized protein, isoform B"/>
    <property type="match status" value="1"/>
</dbReference>
<evidence type="ECO:0000259" key="13">
    <source>
        <dbReference type="Pfam" id="PF24762"/>
    </source>
</evidence>
<dbReference type="SUPFAM" id="SSF69322">
    <property type="entry name" value="Tricorn protease domain 2"/>
    <property type="match status" value="1"/>
</dbReference>
<dbReference type="PANTHER" id="PTHR14920:SF0">
    <property type="entry name" value="WD REPEAT DOMAIN 19"/>
    <property type="match status" value="1"/>
</dbReference>
<dbReference type="InterPro" id="IPR056170">
    <property type="entry name" value="Znf_IFT121-like"/>
</dbReference>
<evidence type="ECO:0000313" key="14">
    <source>
        <dbReference type="EnsemblMetazoa" id="GPPI024353-PA"/>
    </source>
</evidence>
<evidence type="ECO:0000259" key="10">
    <source>
        <dbReference type="Pfam" id="PF15911"/>
    </source>
</evidence>
<dbReference type="GO" id="GO:0060271">
    <property type="term" value="P:cilium assembly"/>
    <property type="evidence" value="ECO:0007669"/>
    <property type="project" value="TreeGrafter"/>
</dbReference>
<keyword evidence="6" id="KW-0802">TPR repeat</keyword>
<dbReference type="STRING" id="67801.A0A1B0BB04"/>
<dbReference type="VEuPathDB" id="VectorBase:GPPI024353"/>
<dbReference type="GO" id="GO:0005929">
    <property type="term" value="C:cilium"/>
    <property type="evidence" value="ECO:0007669"/>
    <property type="project" value="TreeGrafter"/>
</dbReference>
<dbReference type="SMART" id="SM00320">
    <property type="entry name" value="WD40"/>
    <property type="match status" value="5"/>
</dbReference>
<keyword evidence="3" id="KW-0853">WD repeat</keyword>
<evidence type="ECO:0000256" key="8">
    <source>
        <dbReference type="ARBA" id="ARBA00023212"/>
    </source>
</evidence>
<dbReference type="InterPro" id="IPR039468">
    <property type="entry name" value="WDR19_WD40_rpt"/>
</dbReference>
<dbReference type="InterPro" id="IPR036322">
    <property type="entry name" value="WD40_repeat_dom_sf"/>
</dbReference>
<dbReference type="SUPFAM" id="SSF50978">
    <property type="entry name" value="WD40 repeat-like"/>
    <property type="match status" value="1"/>
</dbReference>
<dbReference type="EnsemblMetazoa" id="GPPI024353-RA">
    <property type="protein sequence ID" value="GPPI024353-PA"/>
    <property type="gene ID" value="GPPI024353"/>
</dbReference>
<feature type="domain" description="IFT121-like zinc finger" evidence="11">
    <location>
        <begin position="1301"/>
        <end position="1347"/>
    </location>
</feature>
<evidence type="ECO:0000259" key="12">
    <source>
        <dbReference type="Pfam" id="PF23389"/>
    </source>
</evidence>
<keyword evidence="9" id="KW-0966">Cell projection</keyword>
<dbReference type="GO" id="GO:0030991">
    <property type="term" value="C:intraciliary transport particle A"/>
    <property type="evidence" value="ECO:0007669"/>
    <property type="project" value="TreeGrafter"/>
</dbReference>
<dbReference type="InterPro" id="IPR040379">
    <property type="entry name" value="WDR19/dyf-2"/>
</dbReference>